<dbReference type="EMBL" id="PPCV01000005">
    <property type="protein sequence ID" value="RXW31972.1"/>
    <property type="molecule type" value="Genomic_DNA"/>
</dbReference>
<evidence type="ECO:0000313" key="2">
    <source>
        <dbReference type="Proteomes" id="UP000290624"/>
    </source>
</evidence>
<protein>
    <submittedName>
        <fullName evidence="1">Uncharacterized protein</fullName>
    </submittedName>
</protein>
<reference evidence="1 2" key="1">
    <citation type="submission" date="2018-01" db="EMBL/GenBank/DDBJ databases">
        <title>Lactibacter flavus gen. nov., sp. nov., a novel bacterium of the family Propionibacteriaceae isolated from raw milk and dairy products.</title>
        <authorList>
            <person name="Wenning M."/>
            <person name="Breitenwieser F."/>
            <person name="Huptas C."/>
            <person name="von Neubeck M."/>
            <person name="Busse H.-J."/>
            <person name="Scherer S."/>
        </authorList>
    </citation>
    <scope>NUCLEOTIDE SEQUENCE [LARGE SCALE GENOMIC DNA]</scope>
    <source>
        <strain evidence="1 2">VG341</strain>
    </source>
</reference>
<name>A0A4Q2EHE1_9ACTN</name>
<comment type="caution">
    <text evidence="1">The sequence shown here is derived from an EMBL/GenBank/DDBJ whole genome shotgun (WGS) entry which is preliminary data.</text>
</comment>
<gene>
    <name evidence="1" type="ORF">C1706_07935</name>
</gene>
<dbReference type="RefSeq" id="WP_129458711.1">
    <property type="nucleotide sequence ID" value="NZ_PPCV01000005.1"/>
</dbReference>
<accession>A0A4Q2EHE1</accession>
<dbReference type="AlphaFoldDB" id="A0A4Q2EHE1"/>
<dbReference type="Proteomes" id="UP000290624">
    <property type="component" value="Unassembled WGS sequence"/>
</dbReference>
<sequence>MSPSMRITSFIGEQEVRASVHIAFPSNHETVRFTITSVCDAIAPEQWHGEVSFAGTVVLKTQSTDSYERAGRLAEAALVARVVRLLAE</sequence>
<keyword evidence="2" id="KW-1185">Reference proteome</keyword>
<dbReference type="OrthoDB" id="5196644at2"/>
<evidence type="ECO:0000313" key="1">
    <source>
        <dbReference type="EMBL" id="RXW31972.1"/>
    </source>
</evidence>
<proteinExistence type="predicted"/>
<organism evidence="1 2">
    <name type="scientific">Propioniciclava flava</name>
    <dbReference type="NCBI Taxonomy" id="2072026"/>
    <lineage>
        <taxon>Bacteria</taxon>
        <taxon>Bacillati</taxon>
        <taxon>Actinomycetota</taxon>
        <taxon>Actinomycetes</taxon>
        <taxon>Propionibacteriales</taxon>
        <taxon>Propionibacteriaceae</taxon>
        <taxon>Propioniciclava</taxon>
    </lineage>
</organism>